<dbReference type="GO" id="GO:0003743">
    <property type="term" value="F:translation initiation factor activity"/>
    <property type="evidence" value="ECO:0007669"/>
    <property type="project" value="UniProtKB-KW"/>
</dbReference>
<keyword evidence="5" id="KW-0648">Protein biosynthesis</keyword>
<dbReference type="InterPro" id="IPR042528">
    <property type="entry name" value="elF-2B_alpha_N"/>
</dbReference>
<dbReference type="FunFam" id="3.40.50.10470:FF:000001">
    <property type="entry name" value="Translation initiation factor eIF-2B subunit alpha"/>
    <property type="match status" value="1"/>
</dbReference>
<comment type="function">
    <text evidence="6">Acts as a component of the translation initiation factor 2B (eIF2B) complex, which catalyzes the exchange of GDP for GTP on eukaryotic initiation factor 2 (eIF2) gamma subunit. Its guanine nucleotide exchange factor activity is repressed when bound to eIF2 complex phosphorylated on the alpha subunit, thereby limiting the amount of methionyl-initiator methionine tRNA available to the ribosome and consequently global translation is repressed.</text>
</comment>
<dbReference type="PANTHER" id="PTHR45860">
    <property type="entry name" value="TRANSLATION INITIATION FACTOR EIF-2B SUBUNIT ALPHA"/>
    <property type="match status" value="1"/>
</dbReference>
<keyword evidence="4" id="KW-0396">Initiation factor</keyword>
<dbReference type="SUPFAM" id="SSF100950">
    <property type="entry name" value="NagB/RpiA/CoA transferase-like"/>
    <property type="match status" value="1"/>
</dbReference>
<dbReference type="InterPro" id="IPR000649">
    <property type="entry name" value="IF-2B-related"/>
</dbReference>
<comment type="caution">
    <text evidence="11">The sequence shown here is derived from an EMBL/GenBank/DDBJ whole genome shotgun (WGS) entry which is preliminary data.</text>
</comment>
<evidence type="ECO:0000313" key="11">
    <source>
        <dbReference type="EMBL" id="KAK2150387.1"/>
    </source>
</evidence>
<dbReference type="Proteomes" id="UP001208570">
    <property type="component" value="Unassembled WGS sequence"/>
</dbReference>
<sequence length="308" mass="34494">MNETDTLEYFETILKNDPEKSEAVAAIETLFHYIKLDDAETLHGFMENIQKASKWLEESDLSGAVTSISSGCQLFLRFITLAKDPENMESDIQKCKGILVKRGHDFLDKVKTLRKKISKLANPFITDGSTILVHSHSRVVLQVLKQAMQDKKRFTVYVTESNPDKSGHKMVNKLTDVGIPAILVLDSAMGYIMEKIDFVMVGAEGVMESGGIVNKIGTFTMAVCAKYLNKPVYVLAESFKFARLFPLSQEDVPNKFKYKASKLNDKVDLTKEHPNVDYTPPSLLTLLFTDLGILTPSAVSDELIKLYL</sequence>
<dbReference type="AlphaFoldDB" id="A0AAD9JBZ0"/>
<proteinExistence type="inferred from homology"/>
<accession>A0AAD9JBZ0</accession>
<protein>
    <recommendedName>
        <fullName evidence="7">Translation initiation factor eIF2B subunit alpha</fullName>
    </recommendedName>
    <alternativeName>
        <fullName evidence="8">eIF2B GDP-GTP exchange factor subunit alpha</fullName>
    </alternativeName>
</protein>
<dbReference type="InterPro" id="IPR051501">
    <property type="entry name" value="eIF2B_alpha/beta/delta"/>
</dbReference>
<name>A0AAD9JBZ0_9ANNE</name>
<evidence type="ECO:0000256" key="7">
    <source>
        <dbReference type="ARBA" id="ARBA00044208"/>
    </source>
</evidence>
<dbReference type="InterPro" id="IPR042529">
    <property type="entry name" value="IF_2B-like_C"/>
</dbReference>
<dbReference type="Gene3D" id="1.20.120.1070">
    <property type="entry name" value="Translation initiation factor eIF-2B, N-terminal domain"/>
    <property type="match status" value="1"/>
</dbReference>
<comment type="subunit">
    <text evidence="9">Component of the translation initiation factor 2B (eIF2B) complex which is a heterodecamer of two sets of five different subunits: alpha, beta, gamma, delta and epsilon. Subunits alpha, beta and delta comprise a regulatory subcomplex and subunits epsilon and gamma comprise a catalytic subcomplex. Within the complex, the hexameric regulatory complex resides at the center, with the two heterodimeric catalytic subcomplexes bound on opposite sides.</text>
</comment>
<dbReference type="GO" id="GO:0005829">
    <property type="term" value="C:cytosol"/>
    <property type="evidence" value="ECO:0007669"/>
    <property type="project" value="UniProtKB-SubCell"/>
</dbReference>
<evidence type="ECO:0000256" key="6">
    <source>
        <dbReference type="ARBA" id="ARBA00043898"/>
    </source>
</evidence>
<evidence type="ECO:0000256" key="3">
    <source>
        <dbReference type="ARBA" id="ARBA00022490"/>
    </source>
</evidence>
<dbReference type="InterPro" id="IPR037171">
    <property type="entry name" value="NagB/RpiA_transferase-like"/>
</dbReference>
<comment type="similarity">
    <text evidence="2 10">Belongs to the eIF-2B alpha/beta/delta subunits family.</text>
</comment>
<evidence type="ECO:0000256" key="9">
    <source>
        <dbReference type="ARBA" id="ARBA00046432"/>
    </source>
</evidence>
<dbReference type="GO" id="GO:0005085">
    <property type="term" value="F:guanyl-nucleotide exchange factor activity"/>
    <property type="evidence" value="ECO:0007669"/>
    <property type="project" value="TreeGrafter"/>
</dbReference>
<reference evidence="11" key="1">
    <citation type="journal article" date="2023" name="Mol. Biol. Evol.">
        <title>Third-Generation Sequencing Reveals the Adaptive Role of the Epigenome in Three Deep-Sea Polychaetes.</title>
        <authorList>
            <person name="Perez M."/>
            <person name="Aroh O."/>
            <person name="Sun Y."/>
            <person name="Lan Y."/>
            <person name="Juniper S.K."/>
            <person name="Young C.R."/>
            <person name="Angers B."/>
            <person name="Qian P.Y."/>
        </authorList>
    </citation>
    <scope>NUCLEOTIDE SEQUENCE</scope>
    <source>
        <strain evidence="11">P08H-3</strain>
    </source>
</reference>
<evidence type="ECO:0000256" key="8">
    <source>
        <dbReference type="ARBA" id="ARBA00044236"/>
    </source>
</evidence>
<dbReference type="EMBL" id="JAODUP010000407">
    <property type="protein sequence ID" value="KAK2150387.1"/>
    <property type="molecule type" value="Genomic_DNA"/>
</dbReference>
<gene>
    <name evidence="11" type="ORF">LSH36_407g02020</name>
</gene>
<dbReference type="Pfam" id="PF01008">
    <property type="entry name" value="IF-2B"/>
    <property type="match status" value="1"/>
</dbReference>
<evidence type="ECO:0000256" key="1">
    <source>
        <dbReference type="ARBA" id="ARBA00004514"/>
    </source>
</evidence>
<evidence type="ECO:0000256" key="2">
    <source>
        <dbReference type="ARBA" id="ARBA00007251"/>
    </source>
</evidence>
<organism evidence="11 12">
    <name type="scientific">Paralvinella palmiformis</name>
    <dbReference type="NCBI Taxonomy" id="53620"/>
    <lineage>
        <taxon>Eukaryota</taxon>
        <taxon>Metazoa</taxon>
        <taxon>Spiralia</taxon>
        <taxon>Lophotrochozoa</taxon>
        <taxon>Annelida</taxon>
        <taxon>Polychaeta</taxon>
        <taxon>Sedentaria</taxon>
        <taxon>Canalipalpata</taxon>
        <taxon>Terebellida</taxon>
        <taxon>Terebelliformia</taxon>
        <taxon>Alvinellidae</taxon>
        <taxon>Paralvinella</taxon>
    </lineage>
</organism>
<dbReference type="GO" id="GO:0005851">
    <property type="term" value="C:eukaryotic translation initiation factor 2B complex"/>
    <property type="evidence" value="ECO:0007669"/>
    <property type="project" value="TreeGrafter"/>
</dbReference>
<comment type="subcellular location">
    <subcellularLocation>
        <location evidence="1">Cytoplasm</location>
        <location evidence="1">Cytosol</location>
    </subcellularLocation>
</comment>
<evidence type="ECO:0000313" key="12">
    <source>
        <dbReference type="Proteomes" id="UP001208570"/>
    </source>
</evidence>
<evidence type="ECO:0000256" key="4">
    <source>
        <dbReference type="ARBA" id="ARBA00022540"/>
    </source>
</evidence>
<evidence type="ECO:0000256" key="5">
    <source>
        <dbReference type="ARBA" id="ARBA00022917"/>
    </source>
</evidence>
<keyword evidence="12" id="KW-1185">Reference proteome</keyword>
<evidence type="ECO:0000256" key="10">
    <source>
        <dbReference type="RuleBase" id="RU003814"/>
    </source>
</evidence>
<dbReference type="PANTHER" id="PTHR45860:SF1">
    <property type="entry name" value="TRANSLATION INITIATION FACTOR EIF-2B SUBUNIT ALPHA"/>
    <property type="match status" value="1"/>
</dbReference>
<keyword evidence="3" id="KW-0963">Cytoplasm</keyword>
<dbReference type="Gene3D" id="3.40.50.10470">
    <property type="entry name" value="Translation initiation factor eif-2b, domain 2"/>
    <property type="match status" value="1"/>
</dbReference>